<feature type="compositionally biased region" description="Basic residues" evidence="1">
    <location>
        <begin position="211"/>
        <end position="241"/>
    </location>
</feature>
<evidence type="ECO:0000256" key="1">
    <source>
        <dbReference type="SAM" id="MobiDB-lite"/>
    </source>
</evidence>
<evidence type="ECO:0000313" key="2">
    <source>
        <dbReference type="EMBL" id="CAA9224726.1"/>
    </source>
</evidence>
<reference evidence="2" key="1">
    <citation type="submission" date="2020-02" db="EMBL/GenBank/DDBJ databases">
        <authorList>
            <person name="Meier V. D."/>
        </authorList>
    </citation>
    <scope>NUCLEOTIDE SEQUENCE</scope>
    <source>
        <strain evidence="2">AVDCRST_MAG10</strain>
    </source>
</reference>
<feature type="non-terminal residue" evidence="2">
    <location>
        <position position="1"/>
    </location>
</feature>
<dbReference type="AlphaFoldDB" id="A0A6J4HIM0"/>
<sequence length="419" mass="45661">GQSRRRGAGGLGRGRRQHAAAAAPAATDPRRSGGAADLARPGRPLRLPRARLLRAPRPHRRPGAGRHRTGPEHLLRPGQHAGPGPAGGHRRAGHGHPRSGPAAVPLSHPAPRAAFRHRPADRRWRPRRRLRRVRRRRDRDARLVPGTHAHRAAHQAGPHRQPGRAPPPPGHRPPGELAAHRRRRGQRASPAGTRPARRHPAGAGGPAHADRHGHRGPATRRRRPHRGARAAGRRARRHHRAPAGGHPQPVPLDPARPGPGRGHPQLHPPPAAQRPSHVRVGALPPPRPGRRERCLLPDVRGAHQRLQARQIVRYRHLPAGRGRPAHGHRPGRRPRLLSRGRPGPQRPAAHARPRPVLRRRAGDRVGAGSGHVHPRPVPDPPARRHRHVAPGPVGGGQAHRGGQSPACSRKNRTAETRWL</sequence>
<feature type="compositionally biased region" description="Basic residues" evidence="1">
    <location>
        <begin position="88"/>
        <end position="97"/>
    </location>
</feature>
<feature type="compositionally biased region" description="Basic residues" evidence="1">
    <location>
        <begin position="1"/>
        <end position="18"/>
    </location>
</feature>
<accession>A0A6J4HIM0</accession>
<proteinExistence type="predicted"/>
<gene>
    <name evidence="2" type="ORF">AVDCRST_MAG10-854</name>
</gene>
<feature type="compositionally biased region" description="Basic residues" evidence="1">
    <location>
        <begin position="46"/>
        <end position="68"/>
    </location>
</feature>
<feature type="compositionally biased region" description="Basic residues" evidence="1">
    <location>
        <begin position="312"/>
        <end position="338"/>
    </location>
</feature>
<feature type="compositionally biased region" description="Pro residues" evidence="1">
    <location>
        <begin position="248"/>
        <end position="257"/>
    </location>
</feature>
<feature type="compositionally biased region" description="Basic residues" evidence="1">
    <location>
        <begin position="349"/>
        <end position="361"/>
    </location>
</feature>
<organism evidence="2">
    <name type="scientific">uncultured Acidimicrobiales bacterium</name>
    <dbReference type="NCBI Taxonomy" id="310071"/>
    <lineage>
        <taxon>Bacteria</taxon>
        <taxon>Bacillati</taxon>
        <taxon>Actinomycetota</taxon>
        <taxon>Acidimicrobiia</taxon>
        <taxon>Acidimicrobiales</taxon>
        <taxon>environmental samples</taxon>
    </lineage>
</organism>
<feature type="compositionally biased region" description="Basic residues" evidence="1">
    <location>
        <begin position="114"/>
        <end position="137"/>
    </location>
</feature>
<feature type="region of interest" description="Disordered" evidence="1">
    <location>
        <begin position="1"/>
        <end position="419"/>
    </location>
</feature>
<dbReference type="EMBL" id="CADCTB010000056">
    <property type="protein sequence ID" value="CAA9224726.1"/>
    <property type="molecule type" value="Genomic_DNA"/>
</dbReference>
<name>A0A6J4HIM0_9ACTN</name>
<feature type="non-terminal residue" evidence="2">
    <location>
        <position position="419"/>
    </location>
</feature>
<feature type="compositionally biased region" description="Low complexity" evidence="1">
    <location>
        <begin position="339"/>
        <end position="348"/>
    </location>
</feature>
<protein>
    <submittedName>
        <fullName evidence="2">Uncharacterized protein</fullName>
    </submittedName>
</protein>